<comment type="caution">
    <text evidence="2">The sequence shown here is derived from an EMBL/GenBank/DDBJ whole genome shotgun (WGS) entry which is preliminary data.</text>
</comment>
<feature type="transmembrane region" description="Helical" evidence="1">
    <location>
        <begin position="43"/>
        <end position="62"/>
    </location>
</feature>
<reference evidence="2" key="1">
    <citation type="journal article" date="2014" name="Int. J. Syst. Evol. Microbiol.">
        <title>Complete genome sequence of Corynebacterium casei LMG S-19264T (=DSM 44701T), isolated from a smear-ripened cheese.</title>
        <authorList>
            <consortium name="US DOE Joint Genome Institute (JGI-PGF)"/>
            <person name="Walter F."/>
            <person name="Albersmeier A."/>
            <person name="Kalinowski J."/>
            <person name="Ruckert C."/>
        </authorList>
    </citation>
    <scope>NUCLEOTIDE SEQUENCE</scope>
    <source>
        <strain evidence="2">CGMCC 4.5737</strain>
    </source>
</reference>
<dbReference type="EMBL" id="BMMK01000022">
    <property type="protein sequence ID" value="GGM67874.1"/>
    <property type="molecule type" value="Genomic_DNA"/>
</dbReference>
<evidence type="ECO:0000313" key="2">
    <source>
        <dbReference type="EMBL" id="GGM67874.1"/>
    </source>
</evidence>
<keyword evidence="1" id="KW-0472">Membrane</keyword>
<dbReference type="NCBIfam" id="NF042935">
    <property type="entry name" value="SCO6880_fam"/>
    <property type="match status" value="1"/>
</dbReference>
<dbReference type="AlphaFoldDB" id="A0A8J3CB27"/>
<evidence type="ECO:0000313" key="3">
    <source>
        <dbReference type="Proteomes" id="UP000637578"/>
    </source>
</evidence>
<protein>
    <submittedName>
        <fullName evidence="2">Lipoprotein</fullName>
    </submittedName>
</protein>
<evidence type="ECO:0000256" key="1">
    <source>
        <dbReference type="SAM" id="Phobius"/>
    </source>
</evidence>
<keyword evidence="3" id="KW-1185">Reference proteome</keyword>
<proteinExistence type="predicted"/>
<keyword evidence="1" id="KW-1133">Transmembrane helix</keyword>
<keyword evidence="2" id="KW-0449">Lipoprotein</keyword>
<sequence length="494" mass="54070">MERHYRFPPRRTSGVVGKLSITQMLVIVAAIALPWLGVQSGSLALFVFLLVAGGGLIFVAFVRVGGRYLTEWLGPVVGVVVDRLRGTAVYRGAVFGPSSLAHRMDLPGDLASLRMIAAVATDGQQRIGLVVDEGTKVVTAALLTEGTPVVLEETAEQESRLNEWEAVMESTCDQDAAITRWQLLFRSMPDATNTAQAYYLDRAVQREELPARALYELVSRAAPSAQRHEVFLVVAFDLQALAAEIKASGGDDTAIGVVVMERLLELERQISEARIPVRGWLTPGQYAAVLHSQFDPDSLPLYDMQSSAQHELDLRVAGPSATERQWTLFRHDSAVSSTLWVHELPRRPVKSNWLAPLLQQSDVRRSISLVVQPLPPHRAERSVSNQALAAAGNIHMRQSHGLLVDARTQKELAAAQQLDDELAEGAGYFRYSMFVTVTAPDAHALRRSVAAVRRRLTRVRCSSMVLFGEQDQGFFAGALPLARGLAPMRGVTGS</sequence>
<name>A0A8J3CB27_9PSEU</name>
<organism evidence="2 3">
    <name type="scientific">Longimycelium tulufanense</name>
    <dbReference type="NCBI Taxonomy" id="907463"/>
    <lineage>
        <taxon>Bacteria</taxon>
        <taxon>Bacillati</taxon>
        <taxon>Actinomycetota</taxon>
        <taxon>Actinomycetes</taxon>
        <taxon>Pseudonocardiales</taxon>
        <taxon>Pseudonocardiaceae</taxon>
        <taxon>Longimycelium</taxon>
    </lineage>
</organism>
<reference evidence="2" key="2">
    <citation type="submission" date="2020-09" db="EMBL/GenBank/DDBJ databases">
        <authorList>
            <person name="Sun Q."/>
            <person name="Zhou Y."/>
        </authorList>
    </citation>
    <scope>NUCLEOTIDE SEQUENCE</scope>
    <source>
        <strain evidence="2">CGMCC 4.5737</strain>
    </source>
</reference>
<dbReference type="RefSeq" id="WP_189060214.1">
    <property type="nucleotide sequence ID" value="NZ_BMMK01000022.1"/>
</dbReference>
<dbReference type="InterPro" id="IPR049978">
    <property type="entry name" value="SCO6880-like"/>
</dbReference>
<keyword evidence="1" id="KW-0812">Transmembrane</keyword>
<dbReference type="Proteomes" id="UP000637578">
    <property type="component" value="Unassembled WGS sequence"/>
</dbReference>
<feature type="transmembrane region" description="Helical" evidence="1">
    <location>
        <begin position="21"/>
        <end position="37"/>
    </location>
</feature>
<gene>
    <name evidence="2" type="ORF">GCM10012275_43070</name>
</gene>
<accession>A0A8J3CB27</accession>